<reference evidence="13 14" key="1">
    <citation type="submission" date="2020-03" db="EMBL/GenBank/DDBJ databases">
        <title>Genomic Encyclopedia of Type Strains, Phase IV (KMG-IV): sequencing the most valuable type-strain genomes for metagenomic binning, comparative biology and taxonomic classification.</title>
        <authorList>
            <person name="Goeker M."/>
        </authorList>
    </citation>
    <scope>NUCLEOTIDE SEQUENCE [LARGE SCALE GENOMIC DNA]</scope>
    <source>
        <strain evidence="13 14">DSM 103870</strain>
    </source>
</reference>
<keyword evidence="3" id="KW-0813">Transport</keyword>
<keyword evidence="7" id="KW-0653">Protein transport</keyword>
<protein>
    <submittedName>
        <fullName evidence="13">TonB family protein</fullName>
    </submittedName>
</protein>
<feature type="chain" id="PRO_5046600112" evidence="11">
    <location>
        <begin position="25"/>
        <end position="150"/>
    </location>
</feature>
<evidence type="ECO:0000256" key="7">
    <source>
        <dbReference type="ARBA" id="ARBA00022927"/>
    </source>
</evidence>
<dbReference type="PANTHER" id="PTHR33446">
    <property type="entry name" value="PROTEIN TONB-RELATED"/>
    <property type="match status" value="1"/>
</dbReference>
<keyword evidence="4" id="KW-1003">Cell membrane</keyword>
<name>A0ABX0UTV6_9HYPH</name>
<dbReference type="Proteomes" id="UP001429580">
    <property type="component" value="Unassembled WGS sequence"/>
</dbReference>
<evidence type="ECO:0000256" key="1">
    <source>
        <dbReference type="ARBA" id="ARBA00004383"/>
    </source>
</evidence>
<comment type="subcellular location">
    <subcellularLocation>
        <location evidence="1">Cell inner membrane</location>
        <topology evidence="1">Single-pass membrane protein</topology>
        <orientation evidence="1">Periplasmic side</orientation>
    </subcellularLocation>
</comment>
<comment type="caution">
    <text evidence="13">The sequence shown here is derived from an EMBL/GenBank/DDBJ whole genome shotgun (WGS) entry which is preliminary data.</text>
</comment>
<feature type="signal peptide" evidence="11">
    <location>
        <begin position="1"/>
        <end position="24"/>
    </location>
</feature>
<dbReference type="EMBL" id="JAASQI010000001">
    <property type="protein sequence ID" value="NIJ56403.1"/>
    <property type="molecule type" value="Genomic_DNA"/>
</dbReference>
<evidence type="ECO:0000256" key="2">
    <source>
        <dbReference type="ARBA" id="ARBA00006555"/>
    </source>
</evidence>
<dbReference type="Pfam" id="PF03544">
    <property type="entry name" value="TonB_C"/>
    <property type="match status" value="1"/>
</dbReference>
<evidence type="ECO:0000256" key="6">
    <source>
        <dbReference type="ARBA" id="ARBA00022692"/>
    </source>
</evidence>
<keyword evidence="6" id="KW-0812">Transmembrane</keyword>
<accession>A0ABX0UTV6</accession>
<keyword evidence="8" id="KW-1133">Transmembrane helix</keyword>
<dbReference type="InterPro" id="IPR006260">
    <property type="entry name" value="TonB/TolA_C"/>
</dbReference>
<proteinExistence type="inferred from homology"/>
<dbReference type="PANTHER" id="PTHR33446:SF2">
    <property type="entry name" value="PROTEIN TONB"/>
    <property type="match status" value="1"/>
</dbReference>
<keyword evidence="9" id="KW-0472">Membrane</keyword>
<dbReference type="SUPFAM" id="SSF74653">
    <property type="entry name" value="TolA/TonB C-terminal domain"/>
    <property type="match status" value="1"/>
</dbReference>
<feature type="region of interest" description="Disordered" evidence="10">
    <location>
        <begin position="35"/>
        <end position="56"/>
    </location>
</feature>
<evidence type="ECO:0000256" key="8">
    <source>
        <dbReference type="ARBA" id="ARBA00022989"/>
    </source>
</evidence>
<dbReference type="InterPro" id="IPR037682">
    <property type="entry name" value="TonB_C"/>
</dbReference>
<evidence type="ECO:0000256" key="10">
    <source>
        <dbReference type="SAM" id="MobiDB-lite"/>
    </source>
</evidence>
<keyword evidence="5" id="KW-0997">Cell inner membrane</keyword>
<sequence>MHRFFPRVPVLLRCGLAAMFVACAGTMVLAQTAAPRPGAGENAKGRTVPPRPYPGDVMKHWPAYPDEARAAGQEGTVVVRLRITAAGNPENITVERSSSVVSLDVAAALAVSRWKFEPATRDGKPVDATVSLPIRFSLTDAPPAQGAAPQ</sequence>
<comment type="similarity">
    <text evidence="2">Belongs to the TonB family.</text>
</comment>
<gene>
    <name evidence="13" type="ORF">FHS82_000216</name>
</gene>
<organism evidence="13 14">
    <name type="scientific">Pseudochelatococcus lubricantis</name>
    <dbReference type="NCBI Taxonomy" id="1538102"/>
    <lineage>
        <taxon>Bacteria</taxon>
        <taxon>Pseudomonadati</taxon>
        <taxon>Pseudomonadota</taxon>
        <taxon>Alphaproteobacteria</taxon>
        <taxon>Hyphomicrobiales</taxon>
        <taxon>Chelatococcaceae</taxon>
        <taxon>Pseudochelatococcus</taxon>
    </lineage>
</organism>
<keyword evidence="11" id="KW-0732">Signal</keyword>
<dbReference type="NCBIfam" id="TIGR01352">
    <property type="entry name" value="tonB_Cterm"/>
    <property type="match status" value="1"/>
</dbReference>
<dbReference type="RefSeq" id="WP_166947845.1">
    <property type="nucleotide sequence ID" value="NZ_JAASQI010000001.1"/>
</dbReference>
<evidence type="ECO:0000256" key="3">
    <source>
        <dbReference type="ARBA" id="ARBA00022448"/>
    </source>
</evidence>
<evidence type="ECO:0000256" key="11">
    <source>
        <dbReference type="SAM" id="SignalP"/>
    </source>
</evidence>
<evidence type="ECO:0000256" key="9">
    <source>
        <dbReference type="ARBA" id="ARBA00023136"/>
    </source>
</evidence>
<dbReference type="Gene3D" id="3.30.1150.10">
    <property type="match status" value="1"/>
</dbReference>
<evidence type="ECO:0000313" key="13">
    <source>
        <dbReference type="EMBL" id="NIJ56403.1"/>
    </source>
</evidence>
<evidence type="ECO:0000313" key="14">
    <source>
        <dbReference type="Proteomes" id="UP001429580"/>
    </source>
</evidence>
<evidence type="ECO:0000256" key="5">
    <source>
        <dbReference type="ARBA" id="ARBA00022519"/>
    </source>
</evidence>
<dbReference type="PROSITE" id="PS52015">
    <property type="entry name" value="TONB_CTD"/>
    <property type="match status" value="1"/>
</dbReference>
<keyword evidence="14" id="KW-1185">Reference proteome</keyword>
<dbReference type="InterPro" id="IPR051045">
    <property type="entry name" value="TonB-dependent_transducer"/>
</dbReference>
<evidence type="ECO:0000256" key="4">
    <source>
        <dbReference type="ARBA" id="ARBA00022475"/>
    </source>
</evidence>
<evidence type="ECO:0000259" key="12">
    <source>
        <dbReference type="PROSITE" id="PS52015"/>
    </source>
</evidence>
<feature type="domain" description="TonB C-terminal" evidence="12">
    <location>
        <begin position="49"/>
        <end position="145"/>
    </location>
</feature>